<protein>
    <submittedName>
        <fullName evidence="2">Porin</fullName>
    </submittedName>
</protein>
<reference evidence="2" key="2">
    <citation type="submission" date="2023-04" db="EMBL/GenBank/DDBJ databases">
        <title>Paracnuella aquatica gen. nov., sp. nov., a member of the family Chitinophagaceae isolated from a hot spring.</title>
        <authorList>
            <person name="Wang C."/>
        </authorList>
    </citation>
    <scope>NUCLEOTIDE SEQUENCE</scope>
    <source>
        <strain evidence="2">LB-8</strain>
    </source>
</reference>
<dbReference type="Pfam" id="PF07642">
    <property type="entry name" value="BBP2"/>
    <property type="match status" value="1"/>
</dbReference>
<feature type="signal peptide" evidence="1">
    <location>
        <begin position="1"/>
        <end position="18"/>
    </location>
</feature>
<sequence>MKKLMAGLAVTLALSATAQDSTVQAQAESNPLNFSGFIEGYYCYDFNKPEDNTRPGFLYSHNRHHEFNVNLAFLKGSYNTDRVRANLTLAVGTYMNANYAAEPGVLKNIYEANAGYKLNRNQNLWFDIGIMPSHIGWESAHAPSCWTLTRSIAAENSPYYESGAKLTYNTNDGKWLFSALALNGWQRIQRVDSNSLMSWGTQVQFKPSDKVLINYSTFFGTDKPDAERKWRYFHDLYAILQLTDKIGVIAGLDYGQEQKVKDGDDKSDWFTPVGIVRFTPNDHWAMALRGEYYSDEDGVIISTGTPNGFKTAGFSANVDYWPMKNISLRLEGRTLNSKDEIFVKEGISRDNNTAITFSTAINF</sequence>
<reference evidence="2" key="1">
    <citation type="submission" date="2022-09" db="EMBL/GenBank/DDBJ databases">
        <authorList>
            <person name="Yuan C."/>
            <person name="Ke Z."/>
        </authorList>
    </citation>
    <scope>NUCLEOTIDE SEQUENCE</scope>
    <source>
        <strain evidence="2">LB-8</strain>
    </source>
</reference>
<accession>A0A9X3BHP1</accession>
<dbReference type="SUPFAM" id="SSF56935">
    <property type="entry name" value="Porins"/>
    <property type="match status" value="1"/>
</dbReference>
<comment type="caution">
    <text evidence="2">The sequence shown here is derived from an EMBL/GenBank/DDBJ whole genome shotgun (WGS) entry which is preliminary data.</text>
</comment>
<dbReference type="RefSeq" id="WP_279296377.1">
    <property type="nucleotide sequence ID" value="NZ_JAOTIF010000003.1"/>
</dbReference>
<keyword evidence="1" id="KW-0732">Signal</keyword>
<keyword evidence="3" id="KW-1185">Reference proteome</keyword>
<gene>
    <name evidence="2" type="ORF">OCK74_07385</name>
</gene>
<evidence type="ECO:0000256" key="1">
    <source>
        <dbReference type="SAM" id="SignalP"/>
    </source>
</evidence>
<organism evidence="2 3">
    <name type="scientific">Paraflavisolibacter caeni</name>
    <dbReference type="NCBI Taxonomy" id="2982496"/>
    <lineage>
        <taxon>Bacteria</taxon>
        <taxon>Pseudomonadati</taxon>
        <taxon>Bacteroidota</taxon>
        <taxon>Chitinophagia</taxon>
        <taxon>Chitinophagales</taxon>
        <taxon>Chitinophagaceae</taxon>
        <taxon>Paraflavisolibacter</taxon>
    </lineage>
</organism>
<evidence type="ECO:0000313" key="3">
    <source>
        <dbReference type="Proteomes" id="UP001155483"/>
    </source>
</evidence>
<dbReference type="EMBL" id="JAOTIF010000003">
    <property type="protein sequence ID" value="MCU7548933.1"/>
    <property type="molecule type" value="Genomic_DNA"/>
</dbReference>
<dbReference type="AlphaFoldDB" id="A0A9X3BHP1"/>
<name>A0A9X3BHP1_9BACT</name>
<evidence type="ECO:0000313" key="2">
    <source>
        <dbReference type="EMBL" id="MCU7548933.1"/>
    </source>
</evidence>
<feature type="chain" id="PRO_5040795337" evidence="1">
    <location>
        <begin position="19"/>
        <end position="363"/>
    </location>
</feature>
<dbReference type="InterPro" id="IPR011486">
    <property type="entry name" value="BBP2"/>
</dbReference>
<dbReference type="Proteomes" id="UP001155483">
    <property type="component" value="Unassembled WGS sequence"/>
</dbReference>
<proteinExistence type="predicted"/>